<evidence type="ECO:0000313" key="2">
    <source>
        <dbReference type="EMBL" id="CAL1400673.1"/>
    </source>
</evidence>
<proteinExistence type="predicted"/>
<evidence type="ECO:0000256" key="1">
    <source>
        <dbReference type="SAM" id="MobiDB-lite"/>
    </source>
</evidence>
<feature type="region of interest" description="Disordered" evidence="1">
    <location>
        <begin position="191"/>
        <end position="216"/>
    </location>
</feature>
<dbReference type="EMBL" id="OZ034820">
    <property type="protein sequence ID" value="CAL1400673.1"/>
    <property type="molecule type" value="Genomic_DNA"/>
</dbReference>
<dbReference type="AlphaFoldDB" id="A0AAV2FSV1"/>
<accession>A0AAV2FSV1</accession>
<evidence type="ECO:0000313" key="3">
    <source>
        <dbReference type="Proteomes" id="UP001497516"/>
    </source>
</evidence>
<dbReference type="Proteomes" id="UP001497516">
    <property type="component" value="Chromosome 7"/>
</dbReference>
<protein>
    <submittedName>
        <fullName evidence="2">Uncharacterized protein</fullName>
    </submittedName>
</protein>
<organism evidence="2 3">
    <name type="scientific">Linum trigynum</name>
    <dbReference type="NCBI Taxonomy" id="586398"/>
    <lineage>
        <taxon>Eukaryota</taxon>
        <taxon>Viridiplantae</taxon>
        <taxon>Streptophyta</taxon>
        <taxon>Embryophyta</taxon>
        <taxon>Tracheophyta</taxon>
        <taxon>Spermatophyta</taxon>
        <taxon>Magnoliopsida</taxon>
        <taxon>eudicotyledons</taxon>
        <taxon>Gunneridae</taxon>
        <taxon>Pentapetalae</taxon>
        <taxon>rosids</taxon>
        <taxon>fabids</taxon>
        <taxon>Malpighiales</taxon>
        <taxon>Linaceae</taxon>
        <taxon>Linum</taxon>
    </lineage>
</organism>
<keyword evidence="3" id="KW-1185">Reference proteome</keyword>
<name>A0AAV2FSV1_9ROSI</name>
<sequence length="216" mass="24079">MNIPALLQGLGWSSLVENMWFSYCQEAVCMFYVNIKRGPGPDPAFFTTVVFNYEITVTHELLATTLDLPHSGLRARINSEFGELGFDFDAALESHTRDIAQFFPSCLTSGRLPYDLKALVSLSLAQGGSWLVLRHNSHASGRLVDALVDVVVTVIKRESSSGRKQTTTLDSLRREDLMWPKFVYEYGAINDPISSDSEFGDVDGISEYESPPEYPL</sequence>
<gene>
    <name evidence="2" type="ORF">LTRI10_LOCUS40786</name>
</gene>
<reference evidence="2 3" key="1">
    <citation type="submission" date="2024-04" db="EMBL/GenBank/DDBJ databases">
        <authorList>
            <person name="Fracassetti M."/>
        </authorList>
    </citation>
    <scope>NUCLEOTIDE SEQUENCE [LARGE SCALE GENOMIC DNA]</scope>
</reference>